<dbReference type="HOGENOM" id="CLU_1833462_0_0_5"/>
<dbReference type="InterPro" id="IPR006153">
    <property type="entry name" value="Cation/H_exchanger_TM"/>
</dbReference>
<keyword evidence="11" id="KW-1185">Reference proteome</keyword>
<dbReference type="EMBL" id="AOSK01000136">
    <property type="protein sequence ID" value="EYD71521.1"/>
    <property type="molecule type" value="Genomic_DNA"/>
</dbReference>
<keyword evidence="7 8" id="KW-0472">Membrane</keyword>
<keyword evidence="3" id="KW-0050">Antiport</keyword>
<evidence type="ECO:0000256" key="4">
    <source>
        <dbReference type="ARBA" id="ARBA00022692"/>
    </source>
</evidence>
<feature type="transmembrane region" description="Helical" evidence="8">
    <location>
        <begin position="21"/>
        <end position="46"/>
    </location>
</feature>
<feature type="transmembrane region" description="Helical" evidence="8">
    <location>
        <begin position="83"/>
        <end position="100"/>
    </location>
</feature>
<dbReference type="Proteomes" id="UP000019666">
    <property type="component" value="Unassembled WGS sequence"/>
</dbReference>
<dbReference type="Pfam" id="PF00999">
    <property type="entry name" value="Na_H_Exchanger"/>
    <property type="match status" value="1"/>
</dbReference>
<keyword evidence="6" id="KW-0406">Ion transport</keyword>
<feature type="transmembrane region" description="Helical" evidence="8">
    <location>
        <begin position="52"/>
        <end position="71"/>
    </location>
</feature>
<gene>
    <name evidence="10" type="ORF">Rumeso_04922</name>
</gene>
<organism evidence="10 11">
    <name type="scientific">Rubellimicrobium mesophilum DSM 19309</name>
    <dbReference type="NCBI Taxonomy" id="442562"/>
    <lineage>
        <taxon>Bacteria</taxon>
        <taxon>Pseudomonadati</taxon>
        <taxon>Pseudomonadota</taxon>
        <taxon>Alphaproteobacteria</taxon>
        <taxon>Rhodobacterales</taxon>
        <taxon>Roseobacteraceae</taxon>
        <taxon>Rubellimicrobium</taxon>
    </lineage>
</organism>
<evidence type="ECO:0000256" key="3">
    <source>
        <dbReference type="ARBA" id="ARBA00022449"/>
    </source>
</evidence>
<dbReference type="PANTHER" id="PTHR32507">
    <property type="entry name" value="NA(+)/H(+) ANTIPORTER 1"/>
    <property type="match status" value="1"/>
</dbReference>
<comment type="caution">
    <text evidence="10">The sequence shown here is derived from an EMBL/GenBank/DDBJ whole genome shotgun (WGS) entry which is preliminary data.</text>
</comment>
<sequence length="144" mass="15992">MTMRRVEASHPYHQRLHVFSDGLETAMTAILLVLLGGMMPALWPYLDWRHAVIGFGLILVIRPLAGLLGLLGTALEPRERAVVAFYGVRGIGSIYYLGYASTHVTFIDQNELWALVSFTIFASTVVHGLTAGESVRLLVREPRE</sequence>
<evidence type="ECO:0000256" key="2">
    <source>
        <dbReference type="ARBA" id="ARBA00022448"/>
    </source>
</evidence>
<accession>A0A017HAY2</accession>
<dbReference type="GO" id="GO:0015297">
    <property type="term" value="F:antiporter activity"/>
    <property type="evidence" value="ECO:0007669"/>
    <property type="project" value="UniProtKB-KW"/>
</dbReference>
<feature type="domain" description="Cation/H+ exchanger transmembrane" evidence="9">
    <location>
        <begin position="2"/>
        <end position="131"/>
    </location>
</feature>
<dbReference type="STRING" id="442562.Rumeso_04922"/>
<evidence type="ECO:0000313" key="10">
    <source>
        <dbReference type="EMBL" id="EYD71521.1"/>
    </source>
</evidence>
<evidence type="ECO:0000256" key="1">
    <source>
        <dbReference type="ARBA" id="ARBA00004651"/>
    </source>
</evidence>
<proteinExistence type="predicted"/>
<keyword evidence="2" id="KW-0813">Transport</keyword>
<dbReference type="GO" id="GO:1902600">
    <property type="term" value="P:proton transmembrane transport"/>
    <property type="evidence" value="ECO:0007669"/>
    <property type="project" value="InterPro"/>
</dbReference>
<evidence type="ECO:0000256" key="8">
    <source>
        <dbReference type="SAM" id="Phobius"/>
    </source>
</evidence>
<protein>
    <submittedName>
        <fullName evidence="10">Na+/H+ antiporter, CPA1 family protein</fullName>
    </submittedName>
</protein>
<comment type="subcellular location">
    <subcellularLocation>
        <location evidence="1">Cell membrane</location>
        <topology evidence="1">Multi-pass membrane protein</topology>
    </subcellularLocation>
</comment>
<keyword evidence="5 8" id="KW-1133">Transmembrane helix</keyword>
<evidence type="ECO:0000256" key="6">
    <source>
        <dbReference type="ARBA" id="ARBA00023065"/>
    </source>
</evidence>
<dbReference type="GO" id="GO:0005886">
    <property type="term" value="C:plasma membrane"/>
    <property type="evidence" value="ECO:0007669"/>
    <property type="project" value="UniProtKB-SubCell"/>
</dbReference>
<reference evidence="10 11" key="1">
    <citation type="submission" date="2013-02" db="EMBL/GenBank/DDBJ databases">
        <authorList>
            <person name="Fiebig A."/>
            <person name="Goeker M."/>
            <person name="Klenk H.-P.P."/>
        </authorList>
    </citation>
    <scope>NUCLEOTIDE SEQUENCE [LARGE SCALE GENOMIC DNA]</scope>
    <source>
        <strain evidence="10 11">DSM 19309</strain>
    </source>
</reference>
<dbReference type="PATRIC" id="fig|442562.3.peg.4844"/>
<evidence type="ECO:0000256" key="7">
    <source>
        <dbReference type="ARBA" id="ARBA00023136"/>
    </source>
</evidence>
<name>A0A017HAY2_9RHOB</name>
<evidence type="ECO:0000259" key="9">
    <source>
        <dbReference type="Pfam" id="PF00999"/>
    </source>
</evidence>
<feature type="transmembrane region" description="Helical" evidence="8">
    <location>
        <begin position="112"/>
        <end position="130"/>
    </location>
</feature>
<evidence type="ECO:0000256" key="5">
    <source>
        <dbReference type="ARBA" id="ARBA00022989"/>
    </source>
</evidence>
<dbReference type="PANTHER" id="PTHR32507:SF8">
    <property type="entry name" value="CNH1P"/>
    <property type="match status" value="1"/>
</dbReference>
<keyword evidence="4 8" id="KW-0812">Transmembrane</keyword>
<evidence type="ECO:0000313" key="11">
    <source>
        <dbReference type="Proteomes" id="UP000019666"/>
    </source>
</evidence>
<dbReference type="AlphaFoldDB" id="A0A017HAY2"/>